<evidence type="ECO:0000256" key="5">
    <source>
        <dbReference type="ARBA" id="ARBA00022741"/>
    </source>
</evidence>
<dbReference type="GO" id="GO:0005524">
    <property type="term" value="F:ATP binding"/>
    <property type="evidence" value="ECO:0007669"/>
    <property type="project" value="UniProtKB-KW"/>
</dbReference>
<proteinExistence type="inferred from homology"/>
<dbReference type="InterPro" id="IPR017871">
    <property type="entry name" value="ABC_transporter-like_CS"/>
</dbReference>
<feature type="transmembrane region" description="Helical" evidence="9">
    <location>
        <begin position="1254"/>
        <end position="1287"/>
    </location>
</feature>
<dbReference type="Pfam" id="PF01061">
    <property type="entry name" value="ABC2_membrane"/>
    <property type="match status" value="2"/>
</dbReference>
<dbReference type="RefSeq" id="XP_046003940.1">
    <property type="nucleotide sequence ID" value="XM_046151456.1"/>
</dbReference>
<dbReference type="PROSITE" id="PS00211">
    <property type="entry name" value="ABC_TRANSPORTER_1"/>
    <property type="match status" value="1"/>
</dbReference>
<dbReference type="PROSITE" id="PS50893">
    <property type="entry name" value="ABC_TRANSPORTER_2"/>
    <property type="match status" value="2"/>
</dbReference>
<comment type="subcellular location">
    <subcellularLocation>
        <location evidence="1">Membrane</location>
        <topology evidence="1">Multi-pass membrane protein</topology>
    </subcellularLocation>
</comment>
<keyword evidence="4 9" id="KW-0812">Transmembrane</keyword>
<feature type="transmembrane region" description="Helical" evidence="9">
    <location>
        <begin position="616"/>
        <end position="638"/>
    </location>
</feature>
<dbReference type="OrthoDB" id="66620at2759"/>
<feature type="transmembrane region" description="Helical" evidence="9">
    <location>
        <begin position="1326"/>
        <end position="1344"/>
    </location>
</feature>
<comment type="caution">
    <text evidence="11">The sequence shown here is derived from an EMBL/GenBank/DDBJ whole genome shotgun (WGS) entry which is preliminary data.</text>
</comment>
<evidence type="ECO:0000256" key="2">
    <source>
        <dbReference type="ARBA" id="ARBA00006012"/>
    </source>
</evidence>
<evidence type="ECO:0000313" key="11">
    <source>
        <dbReference type="EMBL" id="KAH7009279.1"/>
    </source>
</evidence>
<evidence type="ECO:0000256" key="3">
    <source>
        <dbReference type="ARBA" id="ARBA00022448"/>
    </source>
</evidence>
<dbReference type="Proteomes" id="UP000756346">
    <property type="component" value="Unassembled WGS sequence"/>
</dbReference>
<gene>
    <name evidence="11" type="ORF">B0I36DRAFT_279620</name>
</gene>
<keyword evidence="12" id="KW-1185">Reference proteome</keyword>
<keyword evidence="5" id="KW-0547">Nucleotide-binding</keyword>
<evidence type="ECO:0000256" key="6">
    <source>
        <dbReference type="ARBA" id="ARBA00022840"/>
    </source>
</evidence>
<dbReference type="PANTHER" id="PTHR19241">
    <property type="entry name" value="ATP-BINDING CASSETTE TRANSPORTER"/>
    <property type="match status" value="1"/>
</dbReference>
<dbReference type="InterPro" id="IPR003439">
    <property type="entry name" value="ABC_transporter-like_ATP-bd"/>
</dbReference>
<name>A0A9P8XSJ6_9PEZI</name>
<keyword evidence="3" id="KW-0813">Transport</keyword>
<keyword evidence="6" id="KW-0067">ATP-binding</keyword>
<evidence type="ECO:0000256" key="8">
    <source>
        <dbReference type="ARBA" id="ARBA00023136"/>
    </source>
</evidence>
<dbReference type="Pfam" id="PF14510">
    <property type="entry name" value="ABC_trans_N"/>
    <property type="match status" value="1"/>
</dbReference>
<dbReference type="GO" id="GO:0016020">
    <property type="term" value="C:membrane"/>
    <property type="evidence" value="ECO:0007669"/>
    <property type="project" value="UniProtKB-SubCell"/>
</dbReference>
<feature type="transmembrane region" description="Helical" evidence="9">
    <location>
        <begin position="1356"/>
        <end position="1376"/>
    </location>
</feature>
<dbReference type="Pfam" id="PF06422">
    <property type="entry name" value="PDR_CDR"/>
    <property type="match status" value="1"/>
</dbReference>
<dbReference type="InterPro" id="IPR013525">
    <property type="entry name" value="ABC2_TM"/>
</dbReference>
<evidence type="ECO:0000256" key="1">
    <source>
        <dbReference type="ARBA" id="ARBA00004141"/>
    </source>
</evidence>
<feature type="transmembrane region" description="Helical" evidence="9">
    <location>
        <begin position="1449"/>
        <end position="1470"/>
    </location>
</feature>
<dbReference type="Pfam" id="PF00005">
    <property type="entry name" value="ABC_tran"/>
    <property type="match status" value="2"/>
</dbReference>
<evidence type="ECO:0000256" key="7">
    <source>
        <dbReference type="ARBA" id="ARBA00022989"/>
    </source>
</evidence>
<feature type="transmembrane region" description="Helical" evidence="9">
    <location>
        <begin position="581"/>
        <end position="604"/>
    </location>
</feature>
<dbReference type="SUPFAM" id="SSF52540">
    <property type="entry name" value="P-loop containing nucleoside triphosphate hydrolases"/>
    <property type="match status" value="2"/>
</dbReference>
<feature type="transmembrane region" description="Helical" evidence="9">
    <location>
        <begin position="1299"/>
        <end position="1320"/>
    </location>
</feature>
<dbReference type="EMBL" id="JAGTJQ010000019">
    <property type="protein sequence ID" value="KAH7009279.1"/>
    <property type="molecule type" value="Genomic_DNA"/>
</dbReference>
<dbReference type="InterPro" id="IPR034003">
    <property type="entry name" value="ABCG_PDR_2"/>
</dbReference>
<evidence type="ECO:0000256" key="9">
    <source>
        <dbReference type="SAM" id="Phobius"/>
    </source>
</evidence>
<dbReference type="CDD" id="cd03233">
    <property type="entry name" value="ABCG_PDR_domain1"/>
    <property type="match status" value="1"/>
</dbReference>
<dbReference type="Gene3D" id="3.40.50.300">
    <property type="entry name" value="P-loop containing nucleotide triphosphate hydrolases"/>
    <property type="match status" value="2"/>
</dbReference>
<dbReference type="InterPro" id="IPR003593">
    <property type="entry name" value="AAA+_ATPase"/>
</dbReference>
<dbReference type="InterPro" id="IPR043926">
    <property type="entry name" value="ABCG_dom"/>
</dbReference>
<feature type="transmembrane region" description="Helical" evidence="9">
    <location>
        <begin position="534"/>
        <end position="553"/>
    </location>
</feature>
<feature type="domain" description="ABC transporter" evidence="10">
    <location>
        <begin position="840"/>
        <end position="1084"/>
    </location>
</feature>
<dbReference type="GO" id="GO:0016887">
    <property type="term" value="F:ATP hydrolysis activity"/>
    <property type="evidence" value="ECO:0007669"/>
    <property type="project" value="InterPro"/>
</dbReference>
<evidence type="ECO:0000256" key="4">
    <source>
        <dbReference type="ARBA" id="ARBA00022692"/>
    </source>
</evidence>
<dbReference type="InterPro" id="IPR034001">
    <property type="entry name" value="ABCG_PDR_1"/>
</dbReference>
<dbReference type="CDD" id="cd03232">
    <property type="entry name" value="ABCG_PDR_domain2"/>
    <property type="match status" value="1"/>
</dbReference>
<reference evidence="11" key="1">
    <citation type="journal article" date="2021" name="Nat. Commun.">
        <title>Genetic determinants of endophytism in the Arabidopsis root mycobiome.</title>
        <authorList>
            <person name="Mesny F."/>
            <person name="Miyauchi S."/>
            <person name="Thiergart T."/>
            <person name="Pickel B."/>
            <person name="Atanasova L."/>
            <person name="Karlsson M."/>
            <person name="Huettel B."/>
            <person name="Barry K.W."/>
            <person name="Haridas S."/>
            <person name="Chen C."/>
            <person name="Bauer D."/>
            <person name="Andreopoulos W."/>
            <person name="Pangilinan J."/>
            <person name="LaButti K."/>
            <person name="Riley R."/>
            <person name="Lipzen A."/>
            <person name="Clum A."/>
            <person name="Drula E."/>
            <person name="Henrissat B."/>
            <person name="Kohler A."/>
            <person name="Grigoriev I.V."/>
            <person name="Martin F.M."/>
            <person name="Hacquard S."/>
        </authorList>
    </citation>
    <scope>NUCLEOTIDE SEQUENCE</scope>
    <source>
        <strain evidence="11">MPI-CAGE-CH-0230</strain>
    </source>
</reference>
<dbReference type="Pfam" id="PF19055">
    <property type="entry name" value="ABC2_membrane_7"/>
    <property type="match status" value="1"/>
</dbReference>
<feature type="transmembrane region" description="Helical" evidence="9">
    <location>
        <begin position="749"/>
        <end position="770"/>
    </location>
</feature>
<dbReference type="InterPro" id="IPR029481">
    <property type="entry name" value="ABC_trans_N"/>
</dbReference>
<keyword evidence="7 9" id="KW-1133">Transmembrane helix</keyword>
<organism evidence="11 12">
    <name type="scientific">Microdochium trichocladiopsis</name>
    <dbReference type="NCBI Taxonomy" id="1682393"/>
    <lineage>
        <taxon>Eukaryota</taxon>
        <taxon>Fungi</taxon>
        <taxon>Dikarya</taxon>
        <taxon>Ascomycota</taxon>
        <taxon>Pezizomycotina</taxon>
        <taxon>Sordariomycetes</taxon>
        <taxon>Xylariomycetidae</taxon>
        <taxon>Xylariales</taxon>
        <taxon>Microdochiaceae</taxon>
        <taxon>Microdochium</taxon>
    </lineage>
</organism>
<feature type="transmembrane region" description="Helical" evidence="9">
    <location>
        <begin position="1215"/>
        <end position="1234"/>
    </location>
</feature>
<keyword evidence="8 9" id="KW-0472">Membrane</keyword>
<accession>A0A9P8XSJ6</accession>
<feature type="transmembrane region" description="Helical" evidence="9">
    <location>
        <begin position="644"/>
        <end position="666"/>
    </location>
</feature>
<dbReference type="InterPro" id="IPR010929">
    <property type="entry name" value="PDR_CDR_ABC"/>
</dbReference>
<dbReference type="InterPro" id="IPR027417">
    <property type="entry name" value="P-loop_NTPase"/>
</dbReference>
<feature type="domain" description="ABC transporter" evidence="10">
    <location>
        <begin position="142"/>
        <end position="393"/>
    </location>
</feature>
<evidence type="ECO:0000259" key="10">
    <source>
        <dbReference type="PROSITE" id="PS50893"/>
    </source>
</evidence>
<protein>
    <submittedName>
        <fullName evidence="11">ABC-2 type transporter-domain-containing protein</fullName>
    </submittedName>
</protein>
<dbReference type="GeneID" id="70181002"/>
<comment type="similarity">
    <text evidence="2">Belongs to the ABC transporter superfamily. ABCG family. PDR (TC 3.A.1.205) subfamily.</text>
</comment>
<dbReference type="FunFam" id="3.40.50.300:FF:000054">
    <property type="entry name" value="ABC multidrug transporter atrF"/>
    <property type="match status" value="1"/>
</dbReference>
<feature type="transmembrane region" description="Helical" evidence="9">
    <location>
        <begin position="507"/>
        <end position="527"/>
    </location>
</feature>
<dbReference type="GO" id="GO:0140359">
    <property type="term" value="F:ABC-type transporter activity"/>
    <property type="evidence" value="ECO:0007669"/>
    <property type="project" value="InterPro"/>
</dbReference>
<evidence type="ECO:0000313" key="12">
    <source>
        <dbReference type="Proteomes" id="UP000756346"/>
    </source>
</evidence>
<dbReference type="SMART" id="SM00382">
    <property type="entry name" value="AAA"/>
    <property type="match status" value="2"/>
</dbReference>
<sequence>MNPSTPLQGWYLLEKPKKPEIEFLSRCAIQQHIQLSTMSSPLKDAPKSVAFARTEEHVVSNEDGDQTTPNPPVLTRAMSGSSFDPSDPNFDFERWTRNIINLRTEMGIPAPPRSGVLFKDLSVHGYGQLNRQRRTARGAMSKMLQQFHRRKETKSLPIIQGFIGVLEKGELLLVLGRPGSGCSTFLKAIVGKLDGLQLGGGSTLIYSGIPVDIMINQFRGELVYNQELDEHFPYLTVGQTLEFAAAARTPRLRLPGVSRSDRIKHLVDVVMTVFGIKHTYNTIVGNDYVRGVSGGERKRVSIAEIALFGAAVSSWDNPTRGLDADTSLKYVRSLAVLSQLTQSSNAVALSQASQAIYDLFDKVLVLYEGREIFFGRGAAAAEYFEKMGWRRHARQTTADFIVGVTSPAHRATRDGFEERIPRTAEDFEKYWRESPYFVELMAEIEALLGEFRNRADQSLAEFQESRKLQKMKYMRSRAPETISFPMQTWLCMRRSYQQLWNSKASTLTALVGQIVIALIVGSIFYGTPASTSAFFAYGSVLFFAVLLNALMAVTDMHNLYQHRPIIQKHVSFSLYRPSADALARILIDIPVKLVVATCFNLFLYFLSGLAATPAQFFTFFLFVFVSTLVMSLVFKTVATVTSTLAQAMAISGFLILALVIYTGFVLPSQYMHPWFKWFSYINPLAYAFEALLVNQAHGVYYPCDSFIPSYPGQTGQTFICPIPGAVAGETYILGDAWFEASYGYAYSHLWRNLGILLGFLVFFLALHLLAMDLKLGAATPAKSLKSHSDLVSDASSDRVGKGKSRQDPEALTLVGSQADVSFHPSRPANAFLLTEPRPKLAWKGISYSVTIKGEPRQLLNNVSGWADIGTITALMGVSGAGKTTLLDALAQRLRGGVSSGELFLDGKPISASASGTFGYVQQQDIHLETSTVREALQFSACLRQRESTSAQSGQQNYTVEDVIRLLGMEAFSDNIVGRPGNGLSGVQRKFLSIGVELVANPRLLLLDEPTSGLDSQSALSIMALLRRLANNGLAVICTIHQPSAMLFRDFDRLLLLTRGGRAVYFGEIGEDARTLVQYFQSHKARICRTAENPAEYVLEVIGSSGSQNHTEAKRWPHVWKESPHAMEVSDQLARRINVVQNRQPERIQADSQHGRHPSAVSLWTQMSQLCLRLTRHYWRCPAYIRSKVALSTLGSLLIGFSFFQPGSSILGVQNAIFAIILFSPILSSLAQQIMPQFLIQRNLYEGRERYSRVYSWAVFILVNILIEIPLHIVIGITSFAIVNYTVFGIRSAEEQGLTLLFFVYFFIFAGTFAHMLIASLPDTVTAGRIATILFSMMVLFAGVFQPPAALPDFWIFMYYVSPITYFVRGVAVAGLWDNPVECSISELAVFQPPAGLTCGMYLEAYLAGGAPGRLLNPEATSNCTYCPLSSANQVLARSNMYYAQVWADWLIGFAYISFNIACTFGFYYLFRVQQWGKWVAKAHGLARRRDGTL</sequence>